<dbReference type="AlphaFoldDB" id="A0A9P6MFD5"/>
<proteinExistence type="predicted"/>
<keyword evidence="3" id="KW-0964">Secreted</keyword>
<feature type="non-terminal residue" evidence="5">
    <location>
        <position position="725"/>
    </location>
</feature>
<evidence type="ECO:0000313" key="6">
    <source>
        <dbReference type="Proteomes" id="UP000749646"/>
    </source>
</evidence>
<dbReference type="OrthoDB" id="2315391at2759"/>
<comment type="subcellular location">
    <subcellularLocation>
        <location evidence="1">Host cell</location>
    </subcellularLocation>
    <subcellularLocation>
        <location evidence="2">Secreted</location>
    </subcellularLocation>
</comment>
<evidence type="ECO:0000256" key="3">
    <source>
        <dbReference type="ARBA" id="ARBA00022525"/>
    </source>
</evidence>
<dbReference type="EMBL" id="JAAAHW010001025">
    <property type="protein sequence ID" value="KAF9997291.1"/>
    <property type="molecule type" value="Genomic_DNA"/>
</dbReference>
<dbReference type="InterPro" id="IPR045379">
    <property type="entry name" value="Crinkler_N"/>
</dbReference>
<sequence>NSPHETPDRLHDEVRRLKNQIMMTIWCVVDGESSVFHVDIPADQSVSHLKAAIKKAKRPAFNDIVMDRLTLWKVSKDPGQKYKLQNLRDDQKELLDPEHPISLVRDNDIIIAQPPLPVGIMNAIEELKKTLSPNRFNTQAIKYKQYFTIANAFLTISQDLELADNQPLYLFLHIDEFQRIFEFPWKGSPHGKAASPLPEGIRMARNRPSSPYGDRNNSLCDEGANLFKDMMRHLGPFMGGKNYPLITQPFLSGTAQEDVILVAEPTFYSFKFIDLPLLSLGACYTIMGHFTQGKVPYSEWMPKMEYFQLITATGGLPRAMQYLLEVLFGYNLELLDAGFGPIDYSETFMKVANKIDDRYYITSFARKHHDIIRALTRLCILQKESQRTGSVSGQYTLDTLERQTHTILENSKVTKGMVFVRIPYFFLHLYNCATKDISGKLNYAFLKDWNEEHEWNYFEHFIAEYEVFRTNLLVDDDHSTMTLKSLYQGAHGVEETLNHEVKLSKLTFSKATRRFPQTSPKKRKGSEEDMNMDWTSNVVIKNAAGASFGDVCVYRDNAKDEKKTLFALQAKKWTTNNVTLKTIEKEHQTNCKAVESAPEHFSGVKDTRLITVMITTCSYTGDVDRIPPDCLLIHKGNFAEYFGDIFSFHAALSMAKNSNWNFLTREFLRSKLPEEKVQKVLDNMPYHTQEDIGRVLSPSDMKEVGDNMGFLPYEDFRPKKKRRTA</sequence>
<evidence type="ECO:0000313" key="5">
    <source>
        <dbReference type="EMBL" id="KAF9997291.1"/>
    </source>
</evidence>
<reference evidence="5" key="1">
    <citation type="journal article" date="2020" name="Fungal Divers.">
        <title>Resolving the Mortierellaceae phylogeny through synthesis of multi-gene phylogenetics and phylogenomics.</title>
        <authorList>
            <person name="Vandepol N."/>
            <person name="Liber J."/>
            <person name="Desiro A."/>
            <person name="Na H."/>
            <person name="Kennedy M."/>
            <person name="Barry K."/>
            <person name="Grigoriev I.V."/>
            <person name="Miller A.N."/>
            <person name="O'Donnell K."/>
            <person name="Stajich J.E."/>
            <person name="Bonito G."/>
        </authorList>
    </citation>
    <scope>NUCLEOTIDE SEQUENCE</scope>
    <source>
        <strain evidence="5">MES-2147</strain>
    </source>
</reference>
<protein>
    <recommendedName>
        <fullName evidence="4">Crinkler effector protein N-terminal domain-containing protein</fullName>
    </recommendedName>
</protein>
<comment type="caution">
    <text evidence="5">The sequence shown here is derived from an EMBL/GenBank/DDBJ whole genome shotgun (WGS) entry which is preliminary data.</text>
</comment>
<accession>A0A9P6MFD5</accession>
<organism evidence="5 6">
    <name type="scientific">Modicella reniformis</name>
    <dbReference type="NCBI Taxonomy" id="1440133"/>
    <lineage>
        <taxon>Eukaryota</taxon>
        <taxon>Fungi</taxon>
        <taxon>Fungi incertae sedis</taxon>
        <taxon>Mucoromycota</taxon>
        <taxon>Mortierellomycotina</taxon>
        <taxon>Mortierellomycetes</taxon>
        <taxon>Mortierellales</taxon>
        <taxon>Mortierellaceae</taxon>
        <taxon>Modicella</taxon>
    </lineage>
</organism>
<dbReference type="Pfam" id="PF20147">
    <property type="entry name" value="Crinkler"/>
    <property type="match status" value="1"/>
</dbReference>
<dbReference type="GO" id="GO:0005576">
    <property type="term" value="C:extracellular region"/>
    <property type="evidence" value="ECO:0007669"/>
    <property type="project" value="UniProtKB-SubCell"/>
</dbReference>
<dbReference type="Proteomes" id="UP000749646">
    <property type="component" value="Unassembled WGS sequence"/>
</dbReference>
<name>A0A9P6MFD5_9FUNG</name>
<feature type="domain" description="Crinkler effector protein N-terminal" evidence="4">
    <location>
        <begin position="23"/>
        <end position="99"/>
    </location>
</feature>
<gene>
    <name evidence="5" type="ORF">BGZ65_007124</name>
</gene>
<evidence type="ECO:0000256" key="2">
    <source>
        <dbReference type="ARBA" id="ARBA00004613"/>
    </source>
</evidence>
<evidence type="ECO:0000259" key="4">
    <source>
        <dbReference type="Pfam" id="PF20147"/>
    </source>
</evidence>
<evidence type="ECO:0000256" key="1">
    <source>
        <dbReference type="ARBA" id="ARBA00004340"/>
    </source>
</evidence>
<dbReference type="GO" id="GO:0043657">
    <property type="term" value="C:host cell"/>
    <property type="evidence" value="ECO:0007669"/>
    <property type="project" value="UniProtKB-SubCell"/>
</dbReference>
<keyword evidence="6" id="KW-1185">Reference proteome</keyword>